<keyword evidence="5 11" id="KW-0963">Cytoplasm</keyword>
<reference evidence="13 14" key="1">
    <citation type="submission" date="2021-05" db="EMBL/GenBank/DDBJ databases">
        <title>Fusibacter ferrireducens sp. nov., an anaerobic, sulfur- and Fe-reducing bacterium isolated from the mangrove sediment.</title>
        <authorList>
            <person name="Qiu D."/>
        </authorList>
    </citation>
    <scope>NUCLEOTIDE SEQUENCE [LARGE SCALE GENOMIC DNA]</scope>
    <source>
        <strain evidence="13 14">DSM 12116</strain>
    </source>
</reference>
<keyword evidence="14" id="KW-1185">Reference proteome</keyword>
<dbReference type="RefSeq" id="WP_213238031.1">
    <property type="nucleotide sequence ID" value="NZ_JAHBCL010000033.1"/>
</dbReference>
<evidence type="ECO:0000313" key="13">
    <source>
        <dbReference type="EMBL" id="MBS7528169.1"/>
    </source>
</evidence>
<sequence length="305" mass="32943">MHNQSLKLGVDLNGLTLHNPITVASGTFGFGREYSEYIDLNQIGAISVKGLTLEPRSGNEGIRIVETPMGMLNSVGLQNPGVHAFIKEEIPFLRQYQTKIIANINGNNIEEYCEMAQILSNEDVDSLELNISCPNVKNGGLAFGTNPEVVKEVVSKVRKHAKKHLIVKLSPNVTDIKAIAKIVEQEGADCIALINTLSGMAIDIYKRKPVLNRISGGLSGPAVKPVALRMVYDVAQTVKIPVLGMGGISNTADAIEFLLAGATALAIGTANFANPKVTAEILNGIETYMRTYQYDDINQLIGDLR</sequence>
<feature type="binding site" evidence="11">
    <location>
        <begin position="195"/>
        <end position="196"/>
    </location>
    <ligand>
        <name>substrate</name>
    </ligand>
</feature>
<name>A0ABS5PUS5_9FIRM</name>
<evidence type="ECO:0000256" key="2">
    <source>
        <dbReference type="ARBA" id="ARBA00004496"/>
    </source>
</evidence>
<dbReference type="Proteomes" id="UP000746471">
    <property type="component" value="Unassembled WGS sequence"/>
</dbReference>
<feature type="binding site" evidence="11">
    <location>
        <position position="130"/>
    </location>
    <ligand>
        <name>FMN</name>
        <dbReference type="ChEBI" id="CHEBI:58210"/>
    </ligand>
</feature>
<feature type="binding site" evidence="11">
    <location>
        <position position="220"/>
    </location>
    <ligand>
        <name>FMN</name>
        <dbReference type="ChEBI" id="CHEBI:58210"/>
    </ligand>
</feature>
<feature type="binding site" evidence="11">
    <location>
        <begin position="246"/>
        <end position="247"/>
    </location>
    <ligand>
        <name>FMN</name>
        <dbReference type="ChEBI" id="CHEBI:58210"/>
    </ligand>
</feature>
<evidence type="ECO:0000256" key="7">
    <source>
        <dbReference type="ARBA" id="ARBA00022643"/>
    </source>
</evidence>
<keyword evidence="7 11" id="KW-0288">FMN</keyword>
<dbReference type="InterPro" id="IPR013785">
    <property type="entry name" value="Aldolase_TIM"/>
</dbReference>
<dbReference type="InterPro" id="IPR024920">
    <property type="entry name" value="Dihydroorotate_DH_1"/>
</dbReference>
<keyword evidence="6 11" id="KW-0285">Flavoprotein</keyword>
<proteinExistence type="inferred from homology"/>
<dbReference type="InterPro" id="IPR033888">
    <property type="entry name" value="DHOD_1B"/>
</dbReference>
<dbReference type="CDD" id="cd04740">
    <property type="entry name" value="DHOD_1B_like"/>
    <property type="match status" value="1"/>
</dbReference>
<dbReference type="GO" id="GO:0004589">
    <property type="term" value="F:dihydroorotate dehydrogenase (NAD+) activity"/>
    <property type="evidence" value="ECO:0007669"/>
    <property type="project" value="UniProtKB-EC"/>
</dbReference>
<comment type="catalytic activity">
    <reaction evidence="11">
        <text>(S)-dihydroorotate + A = orotate + AH2</text>
        <dbReference type="Rhea" id="RHEA:18073"/>
        <dbReference type="ChEBI" id="CHEBI:13193"/>
        <dbReference type="ChEBI" id="CHEBI:17499"/>
        <dbReference type="ChEBI" id="CHEBI:30839"/>
        <dbReference type="ChEBI" id="CHEBI:30864"/>
    </reaction>
</comment>
<comment type="subcellular location">
    <subcellularLocation>
        <location evidence="2 11">Cytoplasm</location>
    </subcellularLocation>
</comment>
<evidence type="ECO:0000256" key="6">
    <source>
        <dbReference type="ARBA" id="ARBA00022630"/>
    </source>
</evidence>
<comment type="cofactor">
    <cofactor evidence="11">
        <name>FMN</name>
        <dbReference type="ChEBI" id="CHEBI:58210"/>
    </cofactor>
    <text evidence="11">Binds 1 FMN per subunit.</text>
</comment>
<feature type="binding site" evidence="11">
    <location>
        <begin position="268"/>
        <end position="269"/>
    </location>
    <ligand>
        <name>FMN</name>
        <dbReference type="ChEBI" id="CHEBI:58210"/>
    </ligand>
</feature>
<dbReference type="HAMAP" id="MF_00224">
    <property type="entry name" value="DHO_dh_type1"/>
    <property type="match status" value="1"/>
</dbReference>
<dbReference type="NCBIfam" id="TIGR01037">
    <property type="entry name" value="pyrD_sub1_fam"/>
    <property type="match status" value="1"/>
</dbReference>
<dbReference type="InterPro" id="IPR005720">
    <property type="entry name" value="Dihydroorotate_DH_cat"/>
</dbReference>
<feature type="binding site" evidence="11">
    <location>
        <position position="25"/>
    </location>
    <ligand>
        <name>FMN</name>
        <dbReference type="ChEBI" id="CHEBI:58210"/>
    </ligand>
</feature>
<dbReference type="PIRSF" id="PIRSF000164">
    <property type="entry name" value="DHO_oxidase"/>
    <property type="match status" value="1"/>
</dbReference>
<dbReference type="InterPro" id="IPR050074">
    <property type="entry name" value="DHO_dehydrogenase"/>
</dbReference>
<feature type="binding site" evidence="11">
    <location>
        <position position="49"/>
    </location>
    <ligand>
        <name>substrate</name>
    </ligand>
</feature>
<evidence type="ECO:0000313" key="14">
    <source>
        <dbReference type="Proteomes" id="UP000746471"/>
    </source>
</evidence>
<accession>A0ABS5PUS5</accession>
<evidence type="ECO:0000256" key="10">
    <source>
        <dbReference type="ARBA" id="ARBA00048996"/>
    </source>
</evidence>
<evidence type="ECO:0000256" key="3">
    <source>
        <dbReference type="ARBA" id="ARBA00004715"/>
    </source>
</evidence>
<comment type="catalytic activity">
    <reaction evidence="10">
        <text>(S)-dihydroorotate + NAD(+) = orotate + NADH + H(+)</text>
        <dbReference type="Rhea" id="RHEA:13513"/>
        <dbReference type="ChEBI" id="CHEBI:15378"/>
        <dbReference type="ChEBI" id="CHEBI:30839"/>
        <dbReference type="ChEBI" id="CHEBI:30864"/>
        <dbReference type="ChEBI" id="CHEBI:57540"/>
        <dbReference type="ChEBI" id="CHEBI:57945"/>
        <dbReference type="EC" id="1.3.1.14"/>
    </reaction>
</comment>
<dbReference type="InterPro" id="IPR012135">
    <property type="entry name" value="Dihydroorotate_DH_1_2"/>
</dbReference>
<dbReference type="EMBL" id="JAHBCL010000033">
    <property type="protein sequence ID" value="MBS7528169.1"/>
    <property type="molecule type" value="Genomic_DNA"/>
</dbReference>
<feature type="binding site" evidence="11">
    <location>
        <position position="130"/>
    </location>
    <ligand>
        <name>substrate</name>
    </ligand>
</feature>
<dbReference type="Gene3D" id="3.20.20.70">
    <property type="entry name" value="Aldolase class I"/>
    <property type="match status" value="1"/>
</dbReference>
<feature type="binding site" evidence="11">
    <location>
        <begin position="49"/>
        <end position="50"/>
    </location>
    <ligand>
        <name>FMN</name>
        <dbReference type="ChEBI" id="CHEBI:58210"/>
    </ligand>
</feature>
<dbReference type="InterPro" id="IPR001295">
    <property type="entry name" value="Dihydroorotate_DH_CS"/>
</dbReference>
<evidence type="ECO:0000256" key="9">
    <source>
        <dbReference type="ARBA" id="ARBA00023002"/>
    </source>
</evidence>
<dbReference type="InterPro" id="IPR049622">
    <property type="entry name" value="Dihydroorotate_DH_I"/>
</dbReference>
<feature type="domain" description="Dihydroorotate dehydrogenase catalytic" evidence="12">
    <location>
        <begin position="8"/>
        <end position="289"/>
    </location>
</feature>
<comment type="caution">
    <text evidence="13">The sequence shown here is derived from an EMBL/GenBank/DDBJ whole genome shotgun (WGS) entry which is preliminary data.</text>
</comment>
<gene>
    <name evidence="11" type="primary">pyrD</name>
    <name evidence="13" type="ORF">KHM83_15890</name>
</gene>
<evidence type="ECO:0000259" key="12">
    <source>
        <dbReference type="Pfam" id="PF01180"/>
    </source>
</evidence>
<keyword evidence="9 11" id="KW-0560">Oxidoreductase</keyword>
<dbReference type="SUPFAM" id="SSF51395">
    <property type="entry name" value="FMN-linked oxidoreductases"/>
    <property type="match status" value="1"/>
</dbReference>
<dbReference type="PROSITE" id="PS00912">
    <property type="entry name" value="DHODEHASE_2"/>
    <property type="match status" value="1"/>
</dbReference>
<evidence type="ECO:0000256" key="5">
    <source>
        <dbReference type="ARBA" id="ARBA00022490"/>
    </source>
</evidence>
<evidence type="ECO:0000256" key="4">
    <source>
        <dbReference type="ARBA" id="ARBA00008008"/>
    </source>
</evidence>
<feature type="binding site" evidence="11">
    <location>
        <begin position="73"/>
        <end position="77"/>
    </location>
    <ligand>
        <name>substrate</name>
    </ligand>
</feature>
<dbReference type="PANTHER" id="PTHR48109">
    <property type="entry name" value="DIHYDROOROTATE DEHYDROGENASE (QUINONE), MITOCHONDRIAL-RELATED"/>
    <property type="match status" value="1"/>
</dbReference>
<feature type="active site" description="Nucleophile" evidence="11">
    <location>
        <position position="133"/>
    </location>
</feature>
<evidence type="ECO:0000256" key="1">
    <source>
        <dbReference type="ARBA" id="ARBA00003616"/>
    </source>
</evidence>
<comment type="similarity">
    <text evidence="4 11">Belongs to the dihydroorotate dehydrogenase family. Type 1 subfamily.</text>
</comment>
<feature type="binding site" evidence="11">
    <location>
        <position position="103"/>
    </location>
    <ligand>
        <name>FMN</name>
        <dbReference type="ChEBI" id="CHEBI:58210"/>
    </ligand>
</feature>
<evidence type="ECO:0000256" key="8">
    <source>
        <dbReference type="ARBA" id="ARBA00022975"/>
    </source>
</evidence>
<dbReference type="EC" id="1.3.-.-" evidence="11"/>
<keyword evidence="8 11" id="KW-0665">Pyrimidine biosynthesis</keyword>
<feature type="binding site" evidence="11">
    <location>
        <position position="194"/>
    </location>
    <ligand>
        <name>FMN</name>
        <dbReference type="ChEBI" id="CHEBI:58210"/>
    </ligand>
</feature>
<comment type="function">
    <text evidence="1">Catalyzes the conversion of dihydroorotate to orotate with NAD(+) as electron acceptor.</text>
</comment>
<comment type="pathway">
    <text evidence="3">Pyrimidine metabolism; UMP biosynthesis via de novo pathway; orotate from (S)-dihydroorotate (NAD(+) route): step 1/1.</text>
</comment>
<dbReference type="PANTHER" id="PTHR48109:SF1">
    <property type="entry name" value="DIHYDROOROTATE DEHYDROGENASE (FUMARATE)"/>
    <property type="match status" value="1"/>
</dbReference>
<organism evidence="13 14">
    <name type="scientific">Fusibacter paucivorans</name>
    <dbReference type="NCBI Taxonomy" id="76009"/>
    <lineage>
        <taxon>Bacteria</taxon>
        <taxon>Bacillati</taxon>
        <taxon>Bacillota</taxon>
        <taxon>Clostridia</taxon>
        <taxon>Eubacteriales</taxon>
        <taxon>Eubacteriales Family XII. Incertae Sedis</taxon>
        <taxon>Fusibacter</taxon>
    </lineage>
</organism>
<evidence type="ECO:0000256" key="11">
    <source>
        <dbReference type="HAMAP-Rule" id="MF_00224"/>
    </source>
</evidence>
<dbReference type="NCBIfam" id="NF005574">
    <property type="entry name" value="PRK07259.1"/>
    <property type="match status" value="1"/>
</dbReference>
<feature type="binding site" evidence="11">
    <location>
        <position position="168"/>
    </location>
    <ligand>
        <name>FMN</name>
        <dbReference type="ChEBI" id="CHEBI:58210"/>
    </ligand>
</feature>
<protein>
    <recommendedName>
        <fullName evidence="11">Dihydroorotate dehydrogenase</fullName>
        <shortName evidence="11">DHOD</shortName>
        <shortName evidence="11">DHODase</shortName>
        <shortName evidence="11">DHOdehase</shortName>
        <ecNumber evidence="11">1.3.-.-</ecNumber>
    </recommendedName>
</protein>
<dbReference type="Pfam" id="PF01180">
    <property type="entry name" value="DHO_dh"/>
    <property type="match status" value="1"/>
</dbReference>